<protein>
    <submittedName>
        <fullName evidence="1">Uncharacterized protein</fullName>
    </submittedName>
</protein>
<reference evidence="1 2" key="1">
    <citation type="submission" date="2022-10" db="EMBL/GenBank/DDBJ databases">
        <title>The complete genomes of actinobacterial strains from the NBC collection.</title>
        <authorList>
            <person name="Joergensen T.S."/>
            <person name="Alvarez Arevalo M."/>
            <person name="Sterndorff E.B."/>
            <person name="Faurdal D."/>
            <person name="Vuksanovic O."/>
            <person name="Mourched A.-S."/>
            <person name="Charusanti P."/>
            <person name="Shaw S."/>
            <person name="Blin K."/>
            <person name="Weber T."/>
        </authorList>
    </citation>
    <scope>NUCLEOTIDE SEQUENCE [LARGE SCALE GENOMIC DNA]</scope>
    <source>
        <strain evidence="1 2">NBC_01247</strain>
    </source>
</reference>
<dbReference type="Proteomes" id="UP001432014">
    <property type="component" value="Chromosome"/>
</dbReference>
<evidence type="ECO:0000313" key="2">
    <source>
        <dbReference type="Proteomes" id="UP001432014"/>
    </source>
</evidence>
<evidence type="ECO:0000313" key="1">
    <source>
        <dbReference type="EMBL" id="WUS54311.1"/>
    </source>
</evidence>
<sequence>MPAHRRPSLLRTLLRPTTPHTDTRYTMTGLMNVTTSPHGWSERHYGFQPWHPLAQVHDPARPHHPLTFTIDAADLPTAATRARAIATATAADLHSTWWPPTMSRLTTGDVIALTTGDTTRYFALAPHGALTALPCTNDPIPPAHLPRRPALTS</sequence>
<organism evidence="1 2">
    <name type="scientific">Kitasatospora herbaricolor</name>
    <dbReference type="NCBI Taxonomy" id="68217"/>
    <lineage>
        <taxon>Bacteria</taxon>
        <taxon>Bacillati</taxon>
        <taxon>Actinomycetota</taxon>
        <taxon>Actinomycetes</taxon>
        <taxon>Kitasatosporales</taxon>
        <taxon>Streptomycetaceae</taxon>
        <taxon>Kitasatospora</taxon>
    </lineage>
</organism>
<accession>A0ABZ1W0G4</accession>
<dbReference type="EMBL" id="CP108482">
    <property type="protein sequence ID" value="WUS54311.1"/>
    <property type="molecule type" value="Genomic_DNA"/>
</dbReference>
<dbReference type="RefSeq" id="WP_329492923.1">
    <property type="nucleotide sequence ID" value="NZ_CP108460.1"/>
</dbReference>
<gene>
    <name evidence="1" type="ORF">OG469_01605</name>
</gene>
<name>A0ABZ1W0G4_9ACTN</name>
<keyword evidence="2" id="KW-1185">Reference proteome</keyword>
<proteinExistence type="predicted"/>